<feature type="transmembrane region" description="Helical" evidence="1">
    <location>
        <begin position="99"/>
        <end position="116"/>
    </location>
</feature>
<feature type="transmembrane region" description="Helical" evidence="1">
    <location>
        <begin position="160"/>
        <end position="183"/>
    </location>
</feature>
<feature type="transmembrane region" description="Helical" evidence="1">
    <location>
        <begin position="203"/>
        <end position="228"/>
    </location>
</feature>
<gene>
    <name evidence="2" type="ORF">HMH01_13900</name>
</gene>
<feature type="transmembrane region" description="Helical" evidence="1">
    <location>
        <begin position="122"/>
        <end position="148"/>
    </location>
</feature>
<feature type="transmembrane region" description="Helical" evidence="1">
    <location>
        <begin position="67"/>
        <end position="87"/>
    </location>
</feature>
<name>A0A849L585_9RHOB</name>
<dbReference type="EMBL" id="JABFBC010000002">
    <property type="protein sequence ID" value="NNU81529.1"/>
    <property type="molecule type" value="Genomic_DNA"/>
</dbReference>
<accession>A0A849L585</accession>
<protein>
    <submittedName>
        <fullName evidence="2">Uncharacterized protein</fullName>
    </submittedName>
</protein>
<keyword evidence="1" id="KW-1133">Transmembrane helix</keyword>
<comment type="caution">
    <text evidence="2">The sequence shown here is derived from an EMBL/GenBank/DDBJ whole genome shotgun (WGS) entry which is preliminary data.</text>
</comment>
<keyword evidence="3" id="KW-1185">Reference proteome</keyword>
<dbReference type="AlphaFoldDB" id="A0A849L585"/>
<dbReference type="RefSeq" id="WP_171326367.1">
    <property type="nucleotide sequence ID" value="NZ_JABFBC010000002.1"/>
</dbReference>
<keyword evidence="1" id="KW-0812">Transmembrane</keyword>
<evidence type="ECO:0000256" key="1">
    <source>
        <dbReference type="SAM" id="Phobius"/>
    </source>
</evidence>
<organism evidence="2 3">
    <name type="scientific">Halovulum dunhuangense</name>
    <dbReference type="NCBI Taxonomy" id="1505036"/>
    <lineage>
        <taxon>Bacteria</taxon>
        <taxon>Pseudomonadati</taxon>
        <taxon>Pseudomonadota</taxon>
        <taxon>Alphaproteobacteria</taxon>
        <taxon>Rhodobacterales</taxon>
        <taxon>Paracoccaceae</taxon>
        <taxon>Halovulum</taxon>
    </lineage>
</organism>
<proteinExistence type="predicted"/>
<sequence length="241" mass="25511">MNGFTFRDLVDDSAALLRRYGPIAYLEFLALGIAGTTLQVLLAPTAFRARVSEPGGDLVALMFDPLVLMSEAAFALLFGIACLRIWWEQTGAAPPPAERRALLAAQAAPLVVLNIATGYLGYIGLLAMLLPGLLIAALTTTLSPVILIERRGWDSLRRSVQMAVPHVFTLTAGWAAILLPWLVLSVAIAPPPAPPEASLTGLWLAWLLPDAAGAALTAVSLCLTMAAYGRITGTEGSRPSR</sequence>
<evidence type="ECO:0000313" key="3">
    <source>
        <dbReference type="Proteomes" id="UP000572377"/>
    </source>
</evidence>
<feature type="transmembrane region" description="Helical" evidence="1">
    <location>
        <begin position="23"/>
        <end position="47"/>
    </location>
</feature>
<reference evidence="2 3" key="1">
    <citation type="submission" date="2020-05" db="EMBL/GenBank/DDBJ databases">
        <title>Gimesia benthica sp. nov., a novel planctomycete isolated from a deep-sea water sample of the Northwest Indian Ocean.</title>
        <authorList>
            <person name="Wang J."/>
            <person name="Ruan C."/>
            <person name="Song L."/>
            <person name="Zhu Y."/>
            <person name="Li A."/>
            <person name="Zheng X."/>
            <person name="Wang L."/>
            <person name="Lu Z."/>
            <person name="Huang Y."/>
            <person name="Du W."/>
            <person name="Zhou Y."/>
            <person name="Huang L."/>
            <person name="Dai X."/>
        </authorList>
    </citation>
    <scope>NUCLEOTIDE SEQUENCE [LARGE SCALE GENOMIC DNA]</scope>
    <source>
        <strain evidence="2 3">YYQ-30</strain>
    </source>
</reference>
<dbReference type="Proteomes" id="UP000572377">
    <property type="component" value="Unassembled WGS sequence"/>
</dbReference>
<evidence type="ECO:0000313" key="2">
    <source>
        <dbReference type="EMBL" id="NNU81529.1"/>
    </source>
</evidence>
<keyword evidence="1" id="KW-0472">Membrane</keyword>